<keyword evidence="2" id="KW-1185">Reference proteome</keyword>
<sequence>MKKTHFNADVTYGALGSRLSDYWAIEVGYQFRYASTPVGVTGPEDHSLQIYLLSTAPFLRAHRK</sequence>
<protein>
    <submittedName>
        <fullName evidence="1">Uncharacterized protein</fullName>
    </submittedName>
</protein>
<proteinExistence type="predicted"/>
<organism evidence="1 2">
    <name type="scientific">Acidisarcina polymorpha</name>
    <dbReference type="NCBI Taxonomy" id="2211140"/>
    <lineage>
        <taxon>Bacteria</taxon>
        <taxon>Pseudomonadati</taxon>
        <taxon>Acidobacteriota</taxon>
        <taxon>Terriglobia</taxon>
        <taxon>Terriglobales</taxon>
        <taxon>Acidobacteriaceae</taxon>
        <taxon>Acidisarcina</taxon>
    </lineage>
</organism>
<dbReference type="Proteomes" id="UP000253606">
    <property type="component" value="Chromosome"/>
</dbReference>
<dbReference type="OrthoDB" id="5381041at2"/>
<dbReference type="EMBL" id="CP030840">
    <property type="protein sequence ID" value="AXC10089.1"/>
    <property type="molecule type" value="Genomic_DNA"/>
</dbReference>
<dbReference type="RefSeq" id="WP_114205794.1">
    <property type="nucleotide sequence ID" value="NZ_CP030840.1"/>
</dbReference>
<name>A0A2Z5FTB9_9BACT</name>
<dbReference type="AlphaFoldDB" id="A0A2Z5FTB9"/>
<evidence type="ECO:0000313" key="1">
    <source>
        <dbReference type="EMBL" id="AXC10089.1"/>
    </source>
</evidence>
<dbReference type="KEGG" id="abas:ACPOL_0726"/>
<gene>
    <name evidence="1" type="ORF">ACPOL_0726</name>
</gene>
<reference evidence="1 2" key="1">
    <citation type="journal article" date="2018" name="Front. Microbiol.">
        <title>Hydrolytic Capabilities as a Key to Environmental Success: Chitinolytic and Cellulolytic Acidobacteria From Acidic Sub-arctic Soils and Boreal Peatlands.</title>
        <authorList>
            <person name="Belova S.E."/>
            <person name="Ravin N.V."/>
            <person name="Pankratov T.A."/>
            <person name="Rakitin A.L."/>
            <person name="Ivanova A.A."/>
            <person name="Beletsky A.V."/>
            <person name="Mardanov A.V."/>
            <person name="Sinninghe Damste J.S."/>
            <person name="Dedysh S.N."/>
        </authorList>
    </citation>
    <scope>NUCLEOTIDE SEQUENCE [LARGE SCALE GENOMIC DNA]</scope>
    <source>
        <strain evidence="1 2">SBC82</strain>
    </source>
</reference>
<accession>A0A2Z5FTB9</accession>
<evidence type="ECO:0000313" key="2">
    <source>
        <dbReference type="Proteomes" id="UP000253606"/>
    </source>
</evidence>